<evidence type="ECO:0000313" key="2">
    <source>
        <dbReference type="EMBL" id="MCL9808126.1"/>
    </source>
</evidence>
<evidence type="ECO:0000313" key="3">
    <source>
        <dbReference type="Proteomes" id="UP001317191"/>
    </source>
</evidence>
<dbReference type="Proteomes" id="UP001317191">
    <property type="component" value="Unassembled WGS sequence"/>
</dbReference>
<comment type="caution">
    <text evidence="2">The sequence shown here is derived from an EMBL/GenBank/DDBJ whole genome shotgun (WGS) entry which is preliminary data.</text>
</comment>
<dbReference type="PANTHER" id="PTHR31435">
    <property type="entry name" value="PROTEIN NATD1"/>
    <property type="match status" value="1"/>
</dbReference>
<dbReference type="PANTHER" id="PTHR31435:SF10">
    <property type="entry name" value="BSR4717 PROTEIN"/>
    <property type="match status" value="1"/>
</dbReference>
<dbReference type="EMBL" id="JAMLJM010000001">
    <property type="protein sequence ID" value="MCL9808126.1"/>
    <property type="molecule type" value="Genomic_DNA"/>
</dbReference>
<dbReference type="Pfam" id="PF14542">
    <property type="entry name" value="Acetyltransf_CG"/>
    <property type="match status" value="1"/>
</dbReference>
<keyword evidence="3" id="KW-1185">Reference proteome</keyword>
<gene>
    <name evidence="2" type="ORF">NAT50_02020</name>
</gene>
<dbReference type="InterPro" id="IPR031165">
    <property type="entry name" value="GNAT_YJDJ"/>
</dbReference>
<dbReference type="InterPro" id="IPR016181">
    <property type="entry name" value="Acyl_CoA_acyltransferase"/>
</dbReference>
<feature type="domain" description="N-acetyltransferase" evidence="1">
    <location>
        <begin position="10"/>
        <end position="96"/>
    </location>
</feature>
<sequence length="102" mass="11618">MSNYSEIPLILNQEKKRFELEVEGVIAFIDFIVNNENIMFLTHTEVPKELEGKGVGSALVSKTLNHIQEKGYTLAPLCPFVAAYLKRHPEWKNVLAKGYNIQ</sequence>
<dbReference type="PROSITE" id="PS51729">
    <property type="entry name" value="GNAT_YJDJ"/>
    <property type="match status" value="1"/>
</dbReference>
<accession>A0ABT0TLD7</accession>
<organism evidence="2 3">
    <name type="scientific">Flavobacterium luminosum</name>
    <dbReference type="NCBI Taxonomy" id="2949086"/>
    <lineage>
        <taxon>Bacteria</taxon>
        <taxon>Pseudomonadati</taxon>
        <taxon>Bacteroidota</taxon>
        <taxon>Flavobacteriia</taxon>
        <taxon>Flavobacteriales</taxon>
        <taxon>Flavobacteriaceae</taxon>
        <taxon>Flavobacterium</taxon>
    </lineage>
</organism>
<protein>
    <submittedName>
        <fullName evidence="2">N-acetyltransferase</fullName>
    </submittedName>
</protein>
<dbReference type="RefSeq" id="WP_250590966.1">
    <property type="nucleotide sequence ID" value="NZ_JAMLJM010000001.1"/>
</dbReference>
<dbReference type="InterPro" id="IPR045057">
    <property type="entry name" value="Gcn5-rel_NAT"/>
</dbReference>
<evidence type="ECO:0000259" key="1">
    <source>
        <dbReference type="PROSITE" id="PS51729"/>
    </source>
</evidence>
<name>A0ABT0TLD7_9FLAO</name>
<dbReference type="Gene3D" id="3.40.630.30">
    <property type="match status" value="1"/>
</dbReference>
<proteinExistence type="predicted"/>
<dbReference type="SUPFAM" id="SSF55729">
    <property type="entry name" value="Acyl-CoA N-acyltransferases (Nat)"/>
    <property type="match status" value="1"/>
</dbReference>
<reference evidence="2 3" key="1">
    <citation type="submission" date="2022-05" db="EMBL/GenBank/DDBJ databases">
        <title>Flavobacterium sp., isolated from activated sludge.</title>
        <authorList>
            <person name="Ran Q."/>
        </authorList>
    </citation>
    <scope>NUCLEOTIDE SEQUENCE [LARGE SCALE GENOMIC DNA]</scope>
    <source>
        <strain evidence="2 3">HXWNR70</strain>
    </source>
</reference>